<comment type="caution">
    <text evidence="2">The sequence shown here is derived from an EMBL/GenBank/DDBJ whole genome shotgun (WGS) entry which is preliminary data.</text>
</comment>
<organism evidence="2 3">
    <name type="scientific">Zophobas morio</name>
    <dbReference type="NCBI Taxonomy" id="2755281"/>
    <lineage>
        <taxon>Eukaryota</taxon>
        <taxon>Metazoa</taxon>
        <taxon>Ecdysozoa</taxon>
        <taxon>Arthropoda</taxon>
        <taxon>Hexapoda</taxon>
        <taxon>Insecta</taxon>
        <taxon>Pterygota</taxon>
        <taxon>Neoptera</taxon>
        <taxon>Endopterygota</taxon>
        <taxon>Coleoptera</taxon>
        <taxon>Polyphaga</taxon>
        <taxon>Cucujiformia</taxon>
        <taxon>Tenebrionidae</taxon>
        <taxon>Zophobas</taxon>
    </lineage>
</organism>
<keyword evidence="1" id="KW-0175">Coiled coil</keyword>
<dbReference type="EMBL" id="JALNTZ010000003">
    <property type="protein sequence ID" value="KAJ3658894.1"/>
    <property type="molecule type" value="Genomic_DNA"/>
</dbReference>
<evidence type="ECO:0000256" key="1">
    <source>
        <dbReference type="SAM" id="Coils"/>
    </source>
</evidence>
<evidence type="ECO:0000313" key="2">
    <source>
        <dbReference type="EMBL" id="KAJ3658894.1"/>
    </source>
</evidence>
<dbReference type="Proteomes" id="UP001168821">
    <property type="component" value="Unassembled WGS sequence"/>
</dbReference>
<feature type="coiled-coil region" evidence="1">
    <location>
        <begin position="23"/>
        <end position="50"/>
    </location>
</feature>
<evidence type="ECO:0000313" key="3">
    <source>
        <dbReference type="Proteomes" id="UP001168821"/>
    </source>
</evidence>
<reference evidence="2" key="1">
    <citation type="journal article" date="2023" name="G3 (Bethesda)">
        <title>Whole genome assemblies of Zophobas morio and Tenebrio molitor.</title>
        <authorList>
            <person name="Kaur S."/>
            <person name="Stinson S.A."/>
            <person name="diCenzo G.C."/>
        </authorList>
    </citation>
    <scope>NUCLEOTIDE SEQUENCE</scope>
    <source>
        <strain evidence="2">QUZm001</strain>
    </source>
</reference>
<dbReference type="AlphaFoldDB" id="A0AA38IPP5"/>
<gene>
    <name evidence="2" type="ORF">Zmor_010609</name>
</gene>
<accession>A0AA38IPP5</accession>
<proteinExistence type="predicted"/>
<protein>
    <submittedName>
        <fullName evidence="2">Uncharacterized protein</fullName>
    </submittedName>
</protein>
<sequence>MGGSTRSAKQLPSVTDELRNLIEEIVQEKTRELTQELALLQTEITMLRDTNNVLVKEISKSTDAVSKLLENQVLKSNEAKSEGILYLNPDTDTNILQKTNHEKDIDKNYVKMPRKDQNSSRKTNTGNYKIIGTKMPNALDTSISDDQTFSAAVRKMWIYVGRVALDTNADQIKRHLNSKFPDKSFVIEPQPRREEARSLAFKVGTDMDLLDEIYNPEIWPKGVIVKKFMFFRKRPETSAHFEK</sequence>
<keyword evidence="3" id="KW-1185">Reference proteome</keyword>
<name>A0AA38IPP5_9CUCU</name>